<keyword evidence="2" id="KW-0547">Nucleotide-binding</keyword>
<dbReference type="PANTHER" id="PTHR30595">
    <property type="entry name" value="GLPR-RELATED TRANSCRIPTIONAL REPRESSOR"/>
    <property type="match status" value="1"/>
</dbReference>
<dbReference type="EMBL" id="CP112866">
    <property type="protein sequence ID" value="UZW20888.1"/>
    <property type="molecule type" value="Genomic_DNA"/>
</dbReference>
<protein>
    <submittedName>
        <fullName evidence="2">ATP-binding protein</fullName>
    </submittedName>
</protein>
<organism evidence="2 3">
    <name type="scientific">Pseudomonas quebecensis</name>
    <dbReference type="NCBI Taxonomy" id="2995174"/>
    <lineage>
        <taxon>Bacteria</taxon>
        <taxon>Pseudomonadati</taxon>
        <taxon>Pseudomonadota</taxon>
        <taxon>Gammaproteobacteria</taxon>
        <taxon>Pseudomonadales</taxon>
        <taxon>Pseudomonadaceae</taxon>
        <taxon>Pseudomonas</taxon>
    </lineage>
</organism>
<keyword evidence="3" id="KW-1185">Reference proteome</keyword>
<gene>
    <name evidence="2" type="ORF">OSC50_11305</name>
</gene>
<evidence type="ECO:0000259" key="1">
    <source>
        <dbReference type="Pfam" id="PF04326"/>
    </source>
</evidence>
<dbReference type="Proteomes" id="UP001164116">
    <property type="component" value="Chromosome"/>
</dbReference>
<accession>A0ABY6QPI4</accession>
<evidence type="ECO:0000313" key="3">
    <source>
        <dbReference type="Proteomes" id="UP001164116"/>
    </source>
</evidence>
<name>A0ABY6QPI4_9PSED</name>
<evidence type="ECO:0000313" key="2">
    <source>
        <dbReference type="EMBL" id="UZW20888.1"/>
    </source>
</evidence>
<keyword evidence="2" id="KW-0067">ATP-binding</keyword>
<sequence length="464" mass="52190">MKHYSPFTKSFNDIKTEDLLALRDVNEGWYVEYKQAISKSTAIAKSISAFANSYGGWIFYGIKEHSKENSVAGEFIGIENSELDAALQKIRQAVANMSPACHFETKTLYGPCEAIGLKPDRAIVCLVVPQSIEAPHVHSGGYIYRRVADGSEPVPETDRYMVEKLFDRSKTTIGHYKKWHDNDPEFSKGESNSPFLRIMIKPNLWELPRSDFTFNLDSVKEILGAVTGRAICLPFDTIYPRAGGIIARQCKDNNPTNLSITWDLQSDLTSDITIPLNWCNGNIHDIRAFLHGYKQTAPFVEKLESTKIETTSVVDLNHLHHVLFGIVEAQRALQKKAGWPLDFHLKIKLLNVWRTIPFLDVPHFIKNIDKNGIPMCLTSNVTAPPGYHPETFAHVEDHSNGESNNSEIIIQTLFSFAPIADAYGIPILNMILAKHTEEDGFLSLALSEASKRAMEVQAIRQSYR</sequence>
<dbReference type="InterPro" id="IPR007421">
    <property type="entry name" value="Schlafen_AlbA_2_dom"/>
</dbReference>
<dbReference type="PANTHER" id="PTHR30595:SF6">
    <property type="entry name" value="SCHLAFEN ALBA-2 DOMAIN-CONTAINING PROTEIN"/>
    <property type="match status" value="1"/>
</dbReference>
<dbReference type="RefSeq" id="WP_266249504.1">
    <property type="nucleotide sequence ID" value="NZ_CP112866.1"/>
</dbReference>
<dbReference type="Pfam" id="PF04326">
    <property type="entry name" value="SLFN_AlbA_2"/>
    <property type="match status" value="1"/>
</dbReference>
<dbReference type="GO" id="GO:0005524">
    <property type="term" value="F:ATP binding"/>
    <property type="evidence" value="ECO:0007669"/>
    <property type="project" value="UniProtKB-KW"/>
</dbReference>
<dbReference type="InterPro" id="IPR038461">
    <property type="entry name" value="Schlafen_AlbA_2_dom_sf"/>
</dbReference>
<feature type="domain" description="Schlafen AlbA-2" evidence="1">
    <location>
        <begin position="28"/>
        <end position="154"/>
    </location>
</feature>
<reference evidence="2" key="1">
    <citation type="submission" date="2022-11" db="EMBL/GenBank/DDBJ databases">
        <title>Taxonomic description of a new Pseudomonas species.</title>
        <authorList>
            <person name="Tambong J.T."/>
        </authorList>
    </citation>
    <scope>NUCLEOTIDE SEQUENCE</scope>
    <source>
        <strain evidence="2">S1Bt42</strain>
    </source>
</reference>
<dbReference type="Gene3D" id="3.30.950.30">
    <property type="entry name" value="Schlafen, AAA domain"/>
    <property type="match status" value="1"/>
</dbReference>
<proteinExistence type="predicted"/>